<feature type="compositionally biased region" description="Low complexity" evidence="2">
    <location>
        <begin position="362"/>
        <end position="382"/>
    </location>
</feature>
<dbReference type="EMBL" id="WHUW01000010">
    <property type="protein sequence ID" value="KAF8441371.1"/>
    <property type="molecule type" value="Genomic_DNA"/>
</dbReference>
<evidence type="ECO:0000256" key="2">
    <source>
        <dbReference type="SAM" id="MobiDB-lite"/>
    </source>
</evidence>
<dbReference type="GO" id="GO:0005524">
    <property type="term" value="F:ATP binding"/>
    <property type="evidence" value="ECO:0007669"/>
    <property type="project" value="InterPro"/>
</dbReference>
<reference evidence="4" key="2">
    <citation type="journal article" date="2020" name="Nat. Commun.">
        <title>Large-scale genome sequencing of mycorrhizal fungi provides insights into the early evolution of symbiotic traits.</title>
        <authorList>
            <person name="Miyauchi S."/>
            <person name="Kiss E."/>
            <person name="Kuo A."/>
            <person name="Drula E."/>
            <person name="Kohler A."/>
            <person name="Sanchez-Garcia M."/>
            <person name="Morin E."/>
            <person name="Andreopoulos B."/>
            <person name="Barry K.W."/>
            <person name="Bonito G."/>
            <person name="Buee M."/>
            <person name="Carver A."/>
            <person name="Chen C."/>
            <person name="Cichocki N."/>
            <person name="Clum A."/>
            <person name="Culley D."/>
            <person name="Crous P.W."/>
            <person name="Fauchery L."/>
            <person name="Girlanda M."/>
            <person name="Hayes R.D."/>
            <person name="Keri Z."/>
            <person name="LaButti K."/>
            <person name="Lipzen A."/>
            <person name="Lombard V."/>
            <person name="Magnuson J."/>
            <person name="Maillard F."/>
            <person name="Murat C."/>
            <person name="Nolan M."/>
            <person name="Ohm R.A."/>
            <person name="Pangilinan J."/>
            <person name="Pereira M.F."/>
            <person name="Perotto S."/>
            <person name="Peter M."/>
            <person name="Pfister S."/>
            <person name="Riley R."/>
            <person name="Sitrit Y."/>
            <person name="Stielow J.B."/>
            <person name="Szollosi G."/>
            <person name="Zifcakova L."/>
            <person name="Stursova M."/>
            <person name="Spatafora J.W."/>
            <person name="Tedersoo L."/>
            <person name="Vaario L.M."/>
            <person name="Yamada A."/>
            <person name="Yan M."/>
            <person name="Wang P."/>
            <person name="Xu J."/>
            <person name="Bruns T."/>
            <person name="Baldrian P."/>
            <person name="Vilgalys R."/>
            <person name="Dunand C."/>
            <person name="Henrissat B."/>
            <person name="Grigoriev I.V."/>
            <person name="Hibbett D."/>
            <person name="Nagy L.G."/>
            <person name="Martin F.M."/>
        </authorList>
    </citation>
    <scope>NUCLEOTIDE SEQUENCE</scope>
    <source>
        <strain evidence="4">BED1</strain>
    </source>
</reference>
<feature type="compositionally biased region" description="Low complexity" evidence="2">
    <location>
        <begin position="293"/>
        <end position="308"/>
    </location>
</feature>
<dbReference type="PROSITE" id="PS50011">
    <property type="entry name" value="PROTEIN_KINASE_DOM"/>
    <property type="match status" value="1"/>
</dbReference>
<dbReference type="InterPro" id="IPR006073">
    <property type="entry name" value="GTP-bd"/>
</dbReference>
<feature type="domain" description="Protein kinase" evidence="3">
    <location>
        <begin position="418"/>
        <end position="683"/>
    </location>
</feature>
<reference evidence="4" key="1">
    <citation type="submission" date="2019-10" db="EMBL/GenBank/DDBJ databases">
        <authorList>
            <consortium name="DOE Joint Genome Institute"/>
            <person name="Kuo A."/>
            <person name="Miyauchi S."/>
            <person name="Kiss E."/>
            <person name="Drula E."/>
            <person name="Kohler A."/>
            <person name="Sanchez-Garcia M."/>
            <person name="Andreopoulos B."/>
            <person name="Barry K.W."/>
            <person name="Bonito G."/>
            <person name="Buee M."/>
            <person name="Carver A."/>
            <person name="Chen C."/>
            <person name="Cichocki N."/>
            <person name="Clum A."/>
            <person name="Culley D."/>
            <person name="Crous P.W."/>
            <person name="Fauchery L."/>
            <person name="Girlanda M."/>
            <person name="Hayes R."/>
            <person name="Keri Z."/>
            <person name="LaButti K."/>
            <person name="Lipzen A."/>
            <person name="Lombard V."/>
            <person name="Magnuson J."/>
            <person name="Maillard F."/>
            <person name="Morin E."/>
            <person name="Murat C."/>
            <person name="Nolan M."/>
            <person name="Ohm R."/>
            <person name="Pangilinan J."/>
            <person name="Pereira M."/>
            <person name="Perotto S."/>
            <person name="Peter M."/>
            <person name="Riley R."/>
            <person name="Sitrit Y."/>
            <person name="Stielow B."/>
            <person name="Szollosi G."/>
            <person name="Zifcakova L."/>
            <person name="Stursova M."/>
            <person name="Spatafora J.W."/>
            <person name="Tedersoo L."/>
            <person name="Vaario L.-M."/>
            <person name="Yamada A."/>
            <person name="Yan M."/>
            <person name="Wang P."/>
            <person name="Xu J."/>
            <person name="Bruns T."/>
            <person name="Baldrian P."/>
            <person name="Vilgalys R."/>
            <person name="Henrissat B."/>
            <person name="Grigoriev I.V."/>
            <person name="Hibbett D."/>
            <person name="Nagy L.G."/>
            <person name="Martin F.M."/>
        </authorList>
    </citation>
    <scope>NUCLEOTIDE SEQUENCE</scope>
    <source>
        <strain evidence="4">BED1</strain>
    </source>
</reference>
<accession>A0AAD4BW40</accession>
<dbReference type="InterPro" id="IPR027417">
    <property type="entry name" value="P-loop_NTPase"/>
</dbReference>
<dbReference type="GO" id="GO:0005525">
    <property type="term" value="F:GTP binding"/>
    <property type="evidence" value="ECO:0007669"/>
    <property type="project" value="InterPro"/>
</dbReference>
<organism evidence="4 5">
    <name type="scientific">Boletus edulis BED1</name>
    <dbReference type="NCBI Taxonomy" id="1328754"/>
    <lineage>
        <taxon>Eukaryota</taxon>
        <taxon>Fungi</taxon>
        <taxon>Dikarya</taxon>
        <taxon>Basidiomycota</taxon>
        <taxon>Agaricomycotina</taxon>
        <taxon>Agaricomycetes</taxon>
        <taxon>Agaricomycetidae</taxon>
        <taxon>Boletales</taxon>
        <taxon>Boletineae</taxon>
        <taxon>Boletaceae</taxon>
        <taxon>Boletoideae</taxon>
        <taxon>Boletus</taxon>
    </lineage>
</organism>
<dbReference type="AlphaFoldDB" id="A0AAD4BW40"/>
<dbReference type="GO" id="GO:0004674">
    <property type="term" value="F:protein serine/threonine kinase activity"/>
    <property type="evidence" value="ECO:0007669"/>
    <property type="project" value="TreeGrafter"/>
</dbReference>
<evidence type="ECO:0000313" key="5">
    <source>
        <dbReference type="Proteomes" id="UP001194468"/>
    </source>
</evidence>
<dbReference type="InterPro" id="IPR011009">
    <property type="entry name" value="Kinase-like_dom_sf"/>
</dbReference>
<sequence>MLQEGRLEAAVSQEYNIVTKDGAVYLECIDSTTKPTNMSTMEAAVTDSLVRMSTNSRTRRSIVFFGETGAGKSSAINLLLGTGTHAPVSNDGHPCTRATASYKTTLGDTTYNLWDSRGLGDSRGFFQTFLGESSEKELKKFLKERHASHEIDLLVLCVRGSRASKALLRYYNEFCVITRRLAAPVVIVVTHLEKEKNMEDWWSRNSADLKKLEMEFDDHICITTLPEHHRRAESRKKLVDLVTKDRRWEAKESGFYFGSPVQKSTLLAPARKTRIWSRRKAIGRAKSDDEDLSLCSSSHSGPSSRAPSTTGSSYHTAGSLAESMPPSPVTEPPTPRSATILVKVPHINAKLLRASDRPQPPSEDTSSSTGESLSSMFHSSSHSSYTSYSEIYLESCKEENENCFGELPFRPSTSTVRRRKSLASRNGVFGDVWECDLISGKSSRMVAVRAMKTNIDGHEEKKFQRELKIWGKLQHRNIVPLLGVVSGFGPLPSTVSPWFRNWSLSWYLAKNQVSGSQKHRLLWDIAVGLRYLHSQGVIHGDLHSGNILIDDDGTACITDFGLSFIRDFLGTPYLKSGICGGVHFADPALVQRAYRSQDNMFYPTEPCDIYSFGGLMLHILSGKKPYDGISSQKVFVTVLDGERPQIPNKGMTQWHKKLILRCWDHDESTRPSADGLVRMFDRQ</sequence>
<dbReference type="Gene3D" id="1.10.510.10">
    <property type="entry name" value="Transferase(Phosphotransferase) domain 1"/>
    <property type="match status" value="1"/>
</dbReference>
<evidence type="ECO:0000259" key="3">
    <source>
        <dbReference type="PROSITE" id="PS50011"/>
    </source>
</evidence>
<gene>
    <name evidence="4" type="ORF">L210DRAFT_2069918</name>
</gene>
<dbReference type="SUPFAM" id="SSF56112">
    <property type="entry name" value="Protein kinase-like (PK-like)"/>
    <property type="match status" value="1"/>
</dbReference>
<feature type="region of interest" description="Disordered" evidence="2">
    <location>
        <begin position="351"/>
        <end position="382"/>
    </location>
</feature>
<dbReference type="Pfam" id="PF01926">
    <property type="entry name" value="MMR_HSR1"/>
    <property type="match status" value="1"/>
</dbReference>
<dbReference type="PANTHER" id="PTHR44329">
    <property type="entry name" value="SERINE/THREONINE-PROTEIN KINASE TNNI3K-RELATED"/>
    <property type="match status" value="1"/>
</dbReference>
<dbReference type="Proteomes" id="UP001194468">
    <property type="component" value="Unassembled WGS sequence"/>
</dbReference>
<dbReference type="Pfam" id="PF07714">
    <property type="entry name" value="PK_Tyr_Ser-Thr"/>
    <property type="match status" value="1"/>
</dbReference>
<dbReference type="InterPro" id="IPR001245">
    <property type="entry name" value="Ser-Thr/Tyr_kinase_cat_dom"/>
</dbReference>
<keyword evidence="5" id="KW-1185">Reference proteome</keyword>
<dbReference type="InterPro" id="IPR000719">
    <property type="entry name" value="Prot_kinase_dom"/>
</dbReference>
<keyword evidence="4" id="KW-0418">Kinase</keyword>
<protein>
    <submittedName>
        <fullName evidence="4">Kinase-like domain-containing protein</fullName>
    </submittedName>
</protein>
<dbReference type="SUPFAM" id="SSF52540">
    <property type="entry name" value="P-loop containing nucleoside triphosphate hydrolases"/>
    <property type="match status" value="1"/>
</dbReference>
<comment type="similarity">
    <text evidence="1">Belongs to the protein kinase superfamily. TKL Ser/Thr protein kinase family. ROCO subfamily.</text>
</comment>
<evidence type="ECO:0000313" key="4">
    <source>
        <dbReference type="EMBL" id="KAF8441371.1"/>
    </source>
</evidence>
<keyword evidence="4" id="KW-0808">Transferase</keyword>
<name>A0AAD4BW40_BOLED</name>
<comment type="caution">
    <text evidence="4">The sequence shown here is derived from an EMBL/GenBank/DDBJ whole genome shotgun (WGS) entry which is preliminary data.</text>
</comment>
<proteinExistence type="inferred from homology"/>
<dbReference type="Gene3D" id="3.40.50.300">
    <property type="entry name" value="P-loop containing nucleotide triphosphate hydrolases"/>
    <property type="match status" value="1"/>
</dbReference>
<dbReference type="InterPro" id="IPR051681">
    <property type="entry name" value="Ser/Thr_Kinases-Pseudokinases"/>
</dbReference>
<feature type="compositionally biased region" description="Pro residues" evidence="2">
    <location>
        <begin position="325"/>
        <end position="335"/>
    </location>
</feature>
<evidence type="ECO:0000256" key="1">
    <source>
        <dbReference type="ARBA" id="ARBA00008171"/>
    </source>
</evidence>
<feature type="region of interest" description="Disordered" evidence="2">
    <location>
        <begin position="287"/>
        <end position="336"/>
    </location>
</feature>